<dbReference type="RefSeq" id="WP_025800512.1">
    <property type="nucleotide sequence ID" value="NZ_CP009706.1"/>
</dbReference>
<gene>
    <name evidence="1" type="ORF">AT03_05815</name>
</gene>
<dbReference type="HOGENOM" id="CLU_141552_0_0_6"/>
<keyword evidence="2" id="KW-1185">Reference proteome</keyword>
<protein>
    <submittedName>
        <fullName evidence="1">Uncharacterized protein</fullName>
    </submittedName>
</protein>
<proteinExistence type="predicted"/>
<organism evidence="1 2">
    <name type="scientific">Hafnia alvei FB1</name>
    <dbReference type="NCBI Taxonomy" id="1453496"/>
    <lineage>
        <taxon>Bacteria</taxon>
        <taxon>Pseudomonadati</taxon>
        <taxon>Pseudomonadota</taxon>
        <taxon>Gammaproteobacteria</taxon>
        <taxon>Enterobacterales</taxon>
        <taxon>Hafniaceae</taxon>
        <taxon>Hafnia</taxon>
    </lineage>
</organism>
<name>A0A097QZT2_HAFAL</name>
<dbReference type="eggNOG" id="ENOG502ZBW9">
    <property type="taxonomic scope" value="Bacteria"/>
</dbReference>
<sequence>MEEVTTLSLSEVNEASDTAQARSEVLIEGKPTGIVVPGKVLEAAIKVDAHRYLLFVTDDVIFEEMLTLLLLDISQGVIEELTIGDAYTSGHFEALKVSPRSVSFRFIGDTTWTVKVSASPALKLPFSDPRGVSRPMRLRKYIDIFPNPTPAKVDGSR</sequence>
<dbReference type="AlphaFoldDB" id="A0A097QZT2"/>
<dbReference type="OrthoDB" id="7065204at2"/>
<dbReference type="PATRIC" id="fig|1453496.5.peg.1162"/>
<evidence type="ECO:0000313" key="1">
    <source>
        <dbReference type="EMBL" id="AIU71950.1"/>
    </source>
</evidence>
<dbReference type="EMBL" id="CP009706">
    <property type="protein sequence ID" value="AIU71950.1"/>
    <property type="molecule type" value="Genomic_DNA"/>
</dbReference>
<reference evidence="1 2" key="1">
    <citation type="journal article" date="2014" name="Gut Pathog.">
        <title>Gene clusters of Hafnia alvei strain FB1 important in survival and pathogenesis: a draft genome perspective.</title>
        <authorList>
            <person name="Tan J.Y."/>
            <person name="Yin W.F."/>
            <person name="Chan K.G."/>
        </authorList>
    </citation>
    <scope>NUCLEOTIDE SEQUENCE [LARGE SCALE GENOMIC DNA]</scope>
    <source>
        <strain evidence="1 2">FB1</strain>
    </source>
</reference>
<dbReference type="Proteomes" id="UP000029986">
    <property type="component" value="Chromosome"/>
</dbReference>
<accession>A0A097QZT2</accession>
<dbReference type="KEGG" id="hav:AT03_05815"/>
<evidence type="ECO:0000313" key="2">
    <source>
        <dbReference type="Proteomes" id="UP000029986"/>
    </source>
</evidence>